<dbReference type="Proteomes" id="UP000639606">
    <property type="component" value="Unassembled WGS sequence"/>
</dbReference>
<comment type="caution">
    <text evidence="2">The sequence shown here is derived from an EMBL/GenBank/DDBJ whole genome shotgun (WGS) entry which is preliminary data.</text>
</comment>
<dbReference type="GO" id="GO:0007165">
    <property type="term" value="P:signal transduction"/>
    <property type="evidence" value="ECO:0007669"/>
    <property type="project" value="TreeGrafter"/>
</dbReference>
<keyword evidence="3" id="KW-1185">Reference proteome</keyword>
<dbReference type="GO" id="GO:0006020">
    <property type="term" value="P:inositol metabolic process"/>
    <property type="evidence" value="ECO:0007669"/>
    <property type="project" value="TreeGrafter"/>
</dbReference>
<keyword evidence="1" id="KW-0479">Metal-binding</keyword>
<dbReference type="InterPro" id="IPR000760">
    <property type="entry name" value="Inositol_monophosphatase-like"/>
</dbReference>
<evidence type="ECO:0000313" key="2">
    <source>
        <dbReference type="EMBL" id="GGP43015.1"/>
    </source>
</evidence>
<feature type="binding site" evidence="1">
    <location>
        <position position="88"/>
    </location>
    <ligand>
        <name>Mg(2+)</name>
        <dbReference type="ChEBI" id="CHEBI:18420"/>
        <label>1</label>
        <note>catalytic</note>
    </ligand>
</feature>
<evidence type="ECO:0000313" key="3">
    <source>
        <dbReference type="Proteomes" id="UP000639606"/>
    </source>
</evidence>
<proteinExistence type="predicted"/>
<feature type="binding site" evidence="1">
    <location>
        <position position="216"/>
    </location>
    <ligand>
        <name>Mg(2+)</name>
        <dbReference type="ChEBI" id="CHEBI:18420"/>
        <label>1</label>
        <note>catalytic</note>
    </ligand>
</feature>
<dbReference type="EMBL" id="BMRG01000002">
    <property type="protein sequence ID" value="GGP43015.1"/>
    <property type="molecule type" value="Genomic_DNA"/>
</dbReference>
<gene>
    <name evidence="2" type="primary">suhB</name>
    <name evidence="2" type="ORF">GCM10010185_13170</name>
</gene>
<dbReference type="PRINTS" id="PR00377">
    <property type="entry name" value="IMPHPHTASES"/>
</dbReference>
<dbReference type="PANTHER" id="PTHR20854:SF4">
    <property type="entry name" value="INOSITOL-1-MONOPHOSPHATASE-RELATED"/>
    <property type="match status" value="1"/>
</dbReference>
<reference evidence="2" key="1">
    <citation type="journal article" date="2014" name="Int. J. Syst. Evol. Microbiol.">
        <title>Complete genome sequence of Corynebacterium casei LMG S-19264T (=DSM 44701T), isolated from a smear-ripened cheese.</title>
        <authorList>
            <consortium name="US DOE Joint Genome Institute (JGI-PGF)"/>
            <person name="Walter F."/>
            <person name="Albersmeier A."/>
            <person name="Kalinowski J."/>
            <person name="Ruckert C."/>
        </authorList>
    </citation>
    <scope>NUCLEOTIDE SEQUENCE</scope>
    <source>
        <strain evidence="2">JCM 3313</strain>
    </source>
</reference>
<dbReference type="GO" id="GO:0008934">
    <property type="term" value="F:inositol monophosphate 1-phosphatase activity"/>
    <property type="evidence" value="ECO:0007669"/>
    <property type="project" value="TreeGrafter"/>
</dbReference>
<comment type="cofactor">
    <cofactor evidence="1">
        <name>Mg(2+)</name>
        <dbReference type="ChEBI" id="CHEBI:18420"/>
    </cofactor>
</comment>
<accession>A0A918ALL6</accession>
<feature type="binding site" evidence="1">
    <location>
        <position position="85"/>
    </location>
    <ligand>
        <name>Mg(2+)</name>
        <dbReference type="ChEBI" id="CHEBI:18420"/>
        <label>1</label>
        <note>catalytic</note>
    </ligand>
</feature>
<reference evidence="2" key="2">
    <citation type="submission" date="2020-09" db="EMBL/GenBank/DDBJ databases">
        <authorList>
            <person name="Sun Q."/>
            <person name="Ohkuma M."/>
        </authorList>
    </citation>
    <scope>NUCLEOTIDE SEQUENCE</scope>
    <source>
        <strain evidence="2">JCM 3313</strain>
    </source>
</reference>
<evidence type="ECO:0000256" key="1">
    <source>
        <dbReference type="PIRSR" id="PIRSR600760-2"/>
    </source>
</evidence>
<organism evidence="2 3">
    <name type="scientific">Saccharothrix coeruleofusca</name>
    <dbReference type="NCBI Taxonomy" id="33919"/>
    <lineage>
        <taxon>Bacteria</taxon>
        <taxon>Bacillati</taxon>
        <taxon>Actinomycetota</taxon>
        <taxon>Actinomycetes</taxon>
        <taxon>Pseudonocardiales</taxon>
        <taxon>Pseudonocardiaceae</taxon>
        <taxon>Saccharothrix</taxon>
    </lineage>
</organism>
<dbReference type="CDD" id="cd01637">
    <property type="entry name" value="IMPase_like"/>
    <property type="match status" value="1"/>
</dbReference>
<feature type="binding site" evidence="1">
    <location>
        <position position="67"/>
    </location>
    <ligand>
        <name>Mg(2+)</name>
        <dbReference type="ChEBI" id="CHEBI:18420"/>
        <label>1</label>
        <note>catalytic</note>
    </ligand>
</feature>
<dbReference type="AlphaFoldDB" id="A0A918ALL6"/>
<keyword evidence="1" id="KW-0460">Magnesium</keyword>
<dbReference type="SUPFAM" id="SSF56655">
    <property type="entry name" value="Carbohydrate phosphatase"/>
    <property type="match status" value="1"/>
</dbReference>
<dbReference type="RefSeq" id="WP_229795164.1">
    <property type="nucleotide sequence ID" value="NZ_BMRG01000002.1"/>
</dbReference>
<name>A0A918ALL6_9PSEU</name>
<dbReference type="Pfam" id="PF00459">
    <property type="entry name" value="Inositol_P"/>
    <property type="match status" value="1"/>
</dbReference>
<dbReference type="GO" id="GO:0046872">
    <property type="term" value="F:metal ion binding"/>
    <property type="evidence" value="ECO:0007669"/>
    <property type="project" value="UniProtKB-KW"/>
</dbReference>
<protein>
    <submittedName>
        <fullName evidence="2">Inositol monophosphatase</fullName>
    </submittedName>
</protein>
<dbReference type="Gene3D" id="3.30.540.10">
    <property type="entry name" value="Fructose-1,6-Bisphosphatase, subunit A, domain 1"/>
    <property type="match status" value="1"/>
</dbReference>
<dbReference type="PANTHER" id="PTHR20854">
    <property type="entry name" value="INOSITOL MONOPHOSPHATASE"/>
    <property type="match status" value="1"/>
</dbReference>
<sequence length="277" mass="29159">MTPSPDRLAEIARQAVTIGTDLIKTTRPQTVIEKADRDTFTDVDLRIEHEIRAYLAKITPEIGFIGEEGGADDQTADSDLHWSLDPVDGTANLVHGVPLCGVSLGLMQGDRAIVAAIALPYADLHYTAAHGHGAYVNGRPIRVSTTAEPSKAMVAIGDHATGEDSHEKNKQRIALTAALAAQVERIRMFGSAAHDLTWLAEGRIDAAVIMSNKTHDIAAGVLIAREAGAIALDSTGREHTSAATHTIAAAPSIAEPLLSLVQAGIGIEPSQLPNTAL</sequence>
<dbReference type="Gene3D" id="3.40.190.80">
    <property type="match status" value="1"/>
</dbReference>